<reference evidence="2" key="1">
    <citation type="journal article" date="2023" name="Mol. Phylogenet. Evol.">
        <title>Genome-scale phylogeny and comparative genomics of the fungal order Sordariales.</title>
        <authorList>
            <person name="Hensen N."/>
            <person name="Bonometti L."/>
            <person name="Westerberg I."/>
            <person name="Brannstrom I.O."/>
            <person name="Guillou S."/>
            <person name="Cros-Aarteil S."/>
            <person name="Calhoun S."/>
            <person name="Haridas S."/>
            <person name="Kuo A."/>
            <person name="Mondo S."/>
            <person name="Pangilinan J."/>
            <person name="Riley R."/>
            <person name="LaButti K."/>
            <person name="Andreopoulos B."/>
            <person name="Lipzen A."/>
            <person name="Chen C."/>
            <person name="Yan M."/>
            <person name="Daum C."/>
            <person name="Ng V."/>
            <person name="Clum A."/>
            <person name="Steindorff A."/>
            <person name="Ohm R.A."/>
            <person name="Martin F."/>
            <person name="Silar P."/>
            <person name="Natvig D.O."/>
            <person name="Lalanne C."/>
            <person name="Gautier V."/>
            <person name="Ament-Velasquez S.L."/>
            <person name="Kruys A."/>
            <person name="Hutchinson M.I."/>
            <person name="Powell A.J."/>
            <person name="Barry K."/>
            <person name="Miller A.N."/>
            <person name="Grigoriev I.V."/>
            <person name="Debuchy R."/>
            <person name="Gladieux P."/>
            <person name="Hiltunen Thoren M."/>
            <person name="Johannesson H."/>
        </authorList>
    </citation>
    <scope>NUCLEOTIDE SEQUENCE</scope>
    <source>
        <strain evidence="2">CBS 123565</strain>
    </source>
</reference>
<reference evidence="2" key="2">
    <citation type="submission" date="2023-05" db="EMBL/GenBank/DDBJ databases">
        <authorList>
            <consortium name="Lawrence Berkeley National Laboratory"/>
            <person name="Steindorff A."/>
            <person name="Hensen N."/>
            <person name="Bonometti L."/>
            <person name="Westerberg I."/>
            <person name="Brannstrom I.O."/>
            <person name="Guillou S."/>
            <person name="Cros-Aarteil S."/>
            <person name="Calhoun S."/>
            <person name="Haridas S."/>
            <person name="Kuo A."/>
            <person name="Mondo S."/>
            <person name="Pangilinan J."/>
            <person name="Riley R."/>
            <person name="Labutti K."/>
            <person name="Andreopoulos B."/>
            <person name="Lipzen A."/>
            <person name="Chen C."/>
            <person name="Yanf M."/>
            <person name="Daum C."/>
            <person name="Ng V."/>
            <person name="Clum A."/>
            <person name="Ohm R."/>
            <person name="Martin F."/>
            <person name="Silar P."/>
            <person name="Natvig D."/>
            <person name="Lalanne C."/>
            <person name="Gautier V."/>
            <person name="Ament-Velasquez S.L."/>
            <person name="Kruys A."/>
            <person name="Hutchinson M.I."/>
            <person name="Powell A.J."/>
            <person name="Barry K."/>
            <person name="Miller A.N."/>
            <person name="Grigoriev I.V."/>
            <person name="Debuchy R."/>
            <person name="Gladieux P."/>
            <person name="Thoren M.H."/>
            <person name="Johannesson H."/>
        </authorList>
    </citation>
    <scope>NUCLEOTIDE SEQUENCE</scope>
    <source>
        <strain evidence="2">CBS 123565</strain>
    </source>
</reference>
<comment type="caution">
    <text evidence="2">The sequence shown here is derived from an EMBL/GenBank/DDBJ whole genome shotgun (WGS) entry which is preliminary data.</text>
</comment>
<name>A0AAN6UJN2_9PEZI</name>
<dbReference type="Proteomes" id="UP001304895">
    <property type="component" value="Unassembled WGS sequence"/>
</dbReference>
<gene>
    <name evidence="2" type="ORF">BT67DRAFT_442455</name>
</gene>
<dbReference type="PANTHER" id="PTHR40788">
    <property type="entry name" value="CLR5 DOMAIN-CONTAINING PROTEIN-RELATED"/>
    <property type="match status" value="1"/>
</dbReference>
<feature type="region of interest" description="Disordered" evidence="1">
    <location>
        <begin position="208"/>
        <end position="242"/>
    </location>
</feature>
<evidence type="ECO:0000313" key="3">
    <source>
        <dbReference type="Proteomes" id="UP001304895"/>
    </source>
</evidence>
<evidence type="ECO:0000313" key="2">
    <source>
        <dbReference type="EMBL" id="KAK4133949.1"/>
    </source>
</evidence>
<accession>A0AAN6UJN2</accession>
<dbReference type="EMBL" id="MU853410">
    <property type="protein sequence ID" value="KAK4133949.1"/>
    <property type="molecule type" value="Genomic_DNA"/>
</dbReference>
<evidence type="ECO:0000256" key="1">
    <source>
        <dbReference type="SAM" id="MobiDB-lite"/>
    </source>
</evidence>
<keyword evidence="3" id="KW-1185">Reference proteome</keyword>
<organism evidence="2 3">
    <name type="scientific">Trichocladium antarcticum</name>
    <dbReference type="NCBI Taxonomy" id="1450529"/>
    <lineage>
        <taxon>Eukaryota</taxon>
        <taxon>Fungi</taxon>
        <taxon>Dikarya</taxon>
        <taxon>Ascomycota</taxon>
        <taxon>Pezizomycotina</taxon>
        <taxon>Sordariomycetes</taxon>
        <taxon>Sordariomycetidae</taxon>
        <taxon>Sordariales</taxon>
        <taxon>Chaetomiaceae</taxon>
        <taxon>Trichocladium</taxon>
    </lineage>
</organism>
<protein>
    <submittedName>
        <fullName evidence="2">Uncharacterized protein</fullName>
    </submittedName>
</protein>
<sequence>MTIYNSAYYRQPVRPSIAVLDLLHTHLSREYAKHAAAIERAWRSFDRKQRARCFLAGAHVVLEHPVDVSCGNIFTLIPEWNLHGVAESGPDFLLNHLAHRATTTLFKQYSHGMGEGPGDHAHITTMERTTGLRHTQPFDKCFSLFSDETRYGTTKQVTGDMDEFLDRHKSIIGAGLCIPRSRGELVILRQIRLIQALGMIIDDILEEGSQNRDNKSGPKGGEQSPLTAPPKPSTVASPKPRIQDNPANPILSYLIADAQQQKTSINEYYFLLCTDPSVLAHAVNLWFCSRPQLVADERGRRLPAHTDRDTRVAVLEAVHGAVQGIAIWSYICRLLKLLKARSADSERVYRVMIIQEISNICHLEFSRVQAVLRRQVSTGTGSKVFQRQSGTPDKAGNVRLGLRGKIDDLAATDPQLRYILRLCQPETNVQTATEWLNKLADHNKWVPEARARIAERETDALNELAVVVSFIQDLSSAISMPPLSRTRGQMFVSRSQELEVELNGLKDQADLLEFGVPIDKLLEPDMAERALSQLDKLIVDRLGTRIGILYEDLVDNCCALFNKQFRQINPKANWTGTRVSIPASAPLEQRVEQRRQEFEARSPMPSLYGIGHLLEPPTETAETPAPERCHSFTVCPATMDMFSVLRDTSLSRDGLPWADFKTAMEDVGFEVVCRFGSVYTFVPPEVMGIPKRLVLCHPHGPRIEGHRLRLLAVRMKSVYGWMFRQD</sequence>
<proteinExistence type="predicted"/>
<dbReference type="PANTHER" id="PTHR40788:SF1">
    <property type="entry name" value="IPA PROTEIN"/>
    <property type="match status" value="1"/>
</dbReference>
<dbReference type="AlphaFoldDB" id="A0AAN6UJN2"/>